<proteinExistence type="predicted"/>
<reference evidence="1" key="1">
    <citation type="submission" date="2022-01" db="EMBL/GenBank/DDBJ databases">
        <authorList>
            <person name="Criscuolo A."/>
        </authorList>
    </citation>
    <scope>NUCLEOTIDE SEQUENCE</scope>
    <source>
        <strain evidence="1">CIP111893</strain>
    </source>
</reference>
<comment type="caution">
    <text evidence="1">The sequence shown here is derived from an EMBL/GenBank/DDBJ whole genome shotgun (WGS) entry which is preliminary data.</text>
</comment>
<dbReference type="EMBL" id="CAKMMF010000012">
    <property type="protein sequence ID" value="CAH1206513.1"/>
    <property type="molecule type" value="Genomic_DNA"/>
</dbReference>
<name>A0ABM9C9G1_9BACL</name>
<gene>
    <name evidence="1" type="ORF">PAECIP111893_02586</name>
</gene>
<protein>
    <submittedName>
        <fullName evidence="1">Uncharacterized protein</fullName>
    </submittedName>
</protein>
<dbReference type="Proteomes" id="UP000838686">
    <property type="component" value="Unassembled WGS sequence"/>
</dbReference>
<organism evidence="1 2">
    <name type="scientific">Paenibacillus plantiphilus</name>
    <dbReference type="NCBI Taxonomy" id="2905650"/>
    <lineage>
        <taxon>Bacteria</taxon>
        <taxon>Bacillati</taxon>
        <taxon>Bacillota</taxon>
        <taxon>Bacilli</taxon>
        <taxon>Bacillales</taxon>
        <taxon>Paenibacillaceae</taxon>
        <taxon>Paenibacillus</taxon>
    </lineage>
</organism>
<evidence type="ECO:0000313" key="2">
    <source>
        <dbReference type="Proteomes" id="UP000838686"/>
    </source>
</evidence>
<sequence>MALSDQNPGSGVFQHELDAVRRIIRINRQVGSARLQYPQNAHNHVHRTLHHQANDLIRSHALLSQRMRQPVRSRIQLRIRQTFLFMYHCDMIWRLPHLLLEQAVDRSFRWIRRSRIVKALQQLGFFRFIQQLHVCQLHVRVRRQLLQQPAEMARKPLHRLRLIQHCAVFQRERQPCRSLFRRQLKVEFHTPIPRSVRAQPQAFQLHLPALQVLQHEHRIKQRISAHIPRHIQLLHQLLKRIILVCERLQHPLFHFLHKRRKPLLS</sequence>
<keyword evidence="2" id="KW-1185">Reference proteome</keyword>
<accession>A0ABM9C9G1</accession>
<evidence type="ECO:0000313" key="1">
    <source>
        <dbReference type="EMBL" id="CAH1206513.1"/>
    </source>
</evidence>